<evidence type="ECO:0000259" key="6">
    <source>
        <dbReference type="Pfam" id="PF02384"/>
    </source>
</evidence>
<evidence type="ECO:0000256" key="1">
    <source>
        <dbReference type="ARBA" id="ARBA00006594"/>
    </source>
</evidence>
<protein>
    <recommendedName>
        <fullName evidence="2">site-specific DNA-methyltransferase (adenine-specific)</fullName>
        <ecNumber evidence="2">2.1.1.72</ecNumber>
    </recommendedName>
</protein>
<dbReference type="OrthoDB" id="9804086at2"/>
<dbReference type="EMBL" id="CP022347">
    <property type="protein sequence ID" value="ASQ30613.1"/>
    <property type="molecule type" value="Genomic_DNA"/>
</dbReference>
<dbReference type="RefSeq" id="WP_094325365.1">
    <property type="nucleotide sequence ID" value="NZ_CP022347.1"/>
</dbReference>
<dbReference type="InterPro" id="IPR029063">
    <property type="entry name" value="SAM-dependent_MTases_sf"/>
</dbReference>
<dbReference type="GO" id="GO:0008170">
    <property type="term" value="F:N-methyltransferase activity"/>
    <property type="evidence" value="ECO:0007669"/>
    <property type="project" value="InterPro"/>
</dbReference>
<evidence type="ECO:0000256" key="5">
    <source>
        <dbReference type="ARBA" id="ARBA00047942"/>
    </source>
</evidence>
<dbReference type="InterPro" id="IPR050953">
    <property type="entry name" value="N4_N6_ade-DNA_methylase"/>
</dbReference>
<dbReference type="GO" id="GO:0003677">
    <property type="term" value="F:DNA binding"/>
    <property type="evidence" value="ECO:0007669"/>
    <property type="project" value="InterPro"/>
</dbReference>
<dbReference type="InterPro" id="IPR041635">
    <property type="entry name" value="Type_ISP_LLaBIII_C"/>
</dbReference>
<dbReference type="SUPFAM" id="SSF53335">
    <property type="entry name" value="S-adenosyl-L-methionine-dependent methyltransferases"/>
    <property type="match status" value="1"/>
</dbReference>
<dbReference type="PRINTS" id="PR00507">
    <property type="entry name" value="N12N6MTFRASE"/>
</dbReference>
<feature type="domain" description="Type ISP restriction-modification enzyme LLaBIII C-terminal specificity" evidence="7">
    <location>
        <begin position="782"/>
        <end position="1023"/>
    </location>
</feature>
<dbReference type="PANTHER" id="PTHR33841:SF1">
    <property type="entry name" value="DNA METHYLTRANSFERASE A"/>
    <property type="match status" value="1"/>
</dbReference>
<keyword evidence="3 8" id="KW-0489">Methyltransferase</keyword>
<dbReference type="AlphaFoldDB" id="A0A222MXD0"/>
<gene>
    <name evidence="8" type="ORF">CAV_0952</name>
</gene>
<evidence type="ECO:0000256" key="3">
    <source>
        <dbReference type="ARBA" id="ARBA00022603"/>
    </source>
</evidence>
<evidence type="ECO:0000256" key="2">
    <source>
        <dbReference type="ARBA" id="ARBA00011900"/>
    </source>
</evidence>
<proteinExistence type="inferred from homology"/>
<comment type="catalytic activity">
    <reaction evidence="5">
        <text>a 2'-deoxyadenosine in DNA + S-adenosyl-L-methionine = an N(6)-methyl-2'-deoxyadenosine in DNA + S-adenosyl-L-homocysteine + H(+)</text>
        <dbReference type="Rhea" id="RHEA:15197"/>
        <dbReference type="Rhea" id="RHEA-COMP:12418"/>
        <dbReference type="Rhea" id="RHEA-COMP:12419"/>
        <dbReference type="ChEBI" id="CHEBI:15378"/>
        <dbReference type="ChEBI" id="CHEBI:57856"/>
        <dbReference type="ChEBI" id="CHEBI:59789"/>
        <dbReference type="ChEBI" id="CHEBI:90615"/>
        <dbReference type="ChEBI" id="CHEBI:90616"/>
        <dbReference type="EC" id="2.1.1.72"/>
    </reaction>
</comment>
<comment type="similarity">
    <text evidence="1">Belongs to the N(4)/N(6)-methyltransferase family.</text>
</comment>
<keyword evidence="4 8" id="KW-0808">Transferase</keyword>
<organism evidence="8 9">
    <name type="scientific">Campylobacter avium LMG 24591</name>
    <dbReference type="NCBI Taxonomy" id="522484"/>
    <lineage>
        <taxon>Bacteria</taxon>
        <taxon>Pseudomonadati</taxon>
        <taxon>Campylobacterota</taxon>
        <taxon>Epsilonproteobacteria</taxon>
        <taxon>Campylobacterales</taxon>
        <taxon>Campylobacteraceae</taxon>
        <taxon>Campylobacter</taxon>
    </lineage>
</organism>
<dbReference type="Pfam" id="PF18135">
    <property type="entry name" value="Type_ISP_C"/>
    <property type="match status" value="1"/>
</dbReference>
<dbReference type="GO" id="GO:0009007">
    <property type="term" value="F:site-specific DNA-methyltransferase (adenine-specific) activity"/>
    <property type="evidence" value="ECO:0007669"/>
    <property type="project" value="UniProtKB-EC"/>
</dbReference>
<dbReference type="Proteomes" id="UP000201169">
    <property type="component" value="Chromosome"/>
</dbReference>
<sequence>MLEILKNYIKNIQNLSFDDNEYSYNNSFHSFIKESSLKFSKKLSLSEQKRHKSILIPDYTIYKDTLISGLIELKAVSKDIKDIEKFFKDAKAKEQIFKYFELCKNILLSDYLNFHLLSLDEKNNLRVLLSINLCELTNLKNIAKSLKQKEDSSSFFKEYDLKQKAREFEDLFEIFFNKEPSSINSASDFANALAIRTKMLKEKLSQNTNNNEIIQIYKTFNDILYKGILDDDKFADSFAQVITYGLFLARLNIDEKIELDNAKRFIPKNFPLIKSMLSFLDSEKLDELDMDIKYIIKDIINIINHIDIGSLVRELNKISQKDLYGEYIHKDPYIHFYESFLSKYDKDLRKLRGVYYTPTPVVKFIVDSIDLSLKKHLNQEKGLVTALDSEKITLLDFATGTGTFLLEAFRKVYDGVKDEIPSSKSPKFDDFKRYFKKIVKNFKGFELLIAPYVIAHLKISQVFKDEFNFALENTDKKEYEILNIKLTNTLHFDDDKNKHQNIFSQMSILKELSNEFLEAQNVKEKEILIITGNPPYSGASSNKGLYEKEVQVAYKNPMETPNNPTAILKNNKIEKEKNPKWLLDDYVKFIRFAESKIESQEGGIFAFISNNSFLDNPTFRGMRYHLMQSFDTLYILDLHGNTRKKELSPDGSKDENVFDIMQGVSINIFMKNRNSPLGNHTESKEPSCQIYHYDLYGKRKDKYNFLYENSLDSIPWNRLNPKPPFFLFIPQNESLREEYDKGISVKDMFRISSVGVVTGKDSVFIANDMQTLKEQIINYCNEFDEELAQDIAYRPFDIRKIYYDVAKIARARKEVMEHFLQDSMSLQGEAEESKDIGLVYKRGFPNTQSGQGFATKNIIDFRTWSCAGMQGGDYISPLYLQNTESTQKNLKKSEKESLFDDEDIFQGKERIENFTPEFRSFVDSKYTWNLKDIKANPHLFLDSHTLTPEAILSYIYAVLFHKDYREKYIDFLKIDFPKIPFVESKEKFIALSKLGLELMSVHLMADNERERERTEINENESQYWANLAKTTSKSGIQTHIHSSHDNGDVLYLQQNQRRELHIPPLPLQHQAGKEDSMQRVNIALVCDRGCKLHKIDNMFITQNIIDLHLVGSGSYVFPLYLYNKESL</sequence>
<evidence type="ECO:0000313" key="9">
    <source>
        <dbReference type="Proteomes" id="UP000201169"/>
    </source>
</evidence>
<evidence type="ECO:0000256" key="4">
    <source>
        <dbReference type="ARBA" id="ARBA00022679"/>
    </source>
</evidence>
<name>A0A222MXD0_9BACT</name>
<accession>A0A222MXD0</accession>
<evidence type="ECO:0000259" key="7">
    <source>
        <dbReference type="Pfam" id="PF18135"/>
    </source>
</evidence>
<dbReference type="GO" id="GO:0032259">
    <property type="term" value="P:methylation"/>
    <property type="evidence" value="ECO:0007669"/>
    <property type="project" value="UniProtKB-KW"/>
</dbReference>
<dbReference type="Pfam" id="PF02384">
    <property type="entry name" value="N6_Mtase"/>
    <property type="match status" value="1"/>
</dbReference>
<dbReference type="EC" id="2.1.1.72" evidence="2"/>
<reference evidence="8 9" key="1">
    <citation type="submission" date="2017-07" db="EMBL/GenBank/DDBJ databases">
        <title>Analysis of two Campylobacter avium genomes and identification of a novel hippuricase gene.</title>
        <authorList>
            <person name="Miller W.G."/>
            <person name="Chapman M.H."/>
            <person name="Yee E."/>
            <person name="Revez J."/>
            <person name="Bono J.L."/>
            <person name="Rossi M."/>
        </authorList>
    </citation>
    <scope>NUCLEOTIDE SEQUENCE [LARGE SCALE GENOMIC DNA]</scope>
    <source>
        <strain evidence="8 9">LMG 24591</strain>
    </source>
</reference>
<dbReference type="KEGG" id="cavi:CAV_0952"/>
<keyword evidence="9" id="KW-1185">Reference proteome</keyword>
<dbReference type="Gene3D" id="3.40.50.150">
    <property type="entry name" value="Vaccinia Virus protein VP39"/>
    <property type="match status" value="1"/>
</dbReference>
<feature type="domain" description="DNA methylase adenine-specific" evidence="6">
    <location>
        <begin position="335"/>
        <end position="549"/>
    </location>
</feature>
<evidence type="ECO:0000313" key="8">
    <source>
        <dbReference type="EMBL" id="ASQ30613.1"/>
    </source>
</evidence>
<dbReference type="PANTHER" id="PTHR33841">
    <property type="entry name" value="DNA METHYLTRANSFERASE YEEA-RELATED"/>
    <property type="match status" value="1"/>
</dbReference>
<dbReference type="InterPro" id="IPR003356">
    <property type="entry name" value="DNA_methylase_A-5"/>
</dbReference>